<keyword evidence="4" id="KW-1185">Reference proteome</keyword>
<dbReference type="Pfam" id="PF00589">
    <property type="entry name" value="Phage_integrase"/>
    <property type="match status" value="1"/>
</dbReference>
<dbReference type="InterPro" id="IPR011010">
    <property type="entry name" value="DNA_brk_join_enz"/>
</dbReference>
<dbReference type="HOGENOM" id="CLU_2377901_0_0_6"/>
<sequence length="94" mass="10450">SWLVQAGVPLSDLQEMGGWESIEMVRRYAHLSPSHLTEHAKKIDEALANDVTNLALLNNSQETKPRNLLILLVHPTGFEPVTYGLEGRCSIQLS</sequence>
<reference evidence="4" key="1">
    <citation type="journal article" date="2011" name="Genome Biol. Evol.">
        <title>Massive genomic decay in Serratia symbiotica, a recently evolved symbiont of aphids.</title>
        <authorList>
            <person name="Burke G.R."/>
            <person name="Moran N.A."/>
        </authorList>
    </citation>
    <scope>NUCLEOTIDE SEQUENCE [LARGE SCALE GENOMIC DNA]</scope>
    <source>
        <strain evidence="4">Tucson</strain>
    </source>
</reference>
<dbReference type="SUPFAM" id="SSF56349">
    <property type="entry name" value="DNA breaking-rejoining enzymes"/>
    <property type="match status" value="1"/>
</dbReference>
<dbReference type="AntiFam" id="ANF00014">
    <property type="entry name" value="tRNA translation"/>
</dbReference>
<proteinExistence type="predicted"/>
<dbReference type="EMBL" id="GL636171">
    <property type="protein sequence ID" value="EFW11282.1"/>
    <property type="molecule type" value="Genomic_DNA"/>
</dbReference>
<protein>
    <submittedName>
        <fullName evidence="3">Phage integrase</fullName>
    </submittedName>
</protein>
<evidence type="ECO:0000256" key="1">
    <source>
        <dbReference type="ARBA" id="ARBA00023172"/>
    </source>
</evidence>
<dbReference type="GO" id="GO:0003677">
    <property type="term" value="F:DNA binding"/>
    <property type="evidence" value="ECO:0007669"/>
    <property type="project" value="InterPro"/>
</dbReference>
<organism evidence="3 4">
    <name type="scientific">Serratia symbiotica str. Tucson</name>
    <dbReference type="NCBI Taxonomy" id="914128"/>
    <lineage>
        <taxon>Bacteria</taxon>
        <taxon>Pseudomonadati</taxon>
        <taxon>Pseudomonadota</taxon>
        <taxon>Gammaproteobacteria</taxon>
        <taxon>Enterobacterales</taxon>
        <taxon>Yersiniaceae</taxon>
        <taxon>Serratia</taxon>
        <taxon>Serratia symbiotica</taxon>
    </lineage>
</organism>
<feature type="domain" description="Tyr recombinase" evidence="2">
    <location>
        <begin position="1"/>
        <end position="34"/>
    </location>
</feature>
<keyword evidence="1" id="KW-0233">DNA recombination</keyword>
<dbReference type="InterPro" id="IPR013762">
    <property type="entry name" value="Integrase-like_cat_sf"/>
</dbReference>
<dbReference type="Gene3D" id="1.10.443.10">
    <property type="entry name" value="Intergrase catalytic core"/>
    <property type="match status" value="1"/>
</dbReference>
<dbReference type="GO" id="GO:0015074">
    <property type="term" value="P:DNA integration"/>
    <property type="evidence" value="ECO:0007669"/>
    <property type="project" value="InterPro"/>
</dbReference>
<name>E9CQ88_9GAMM</name>
<dbReference type="AlphaFoldDB" id="E9CQ88"/>
<evidence type="ECO:0000313" key="4">
    <source>
        <dbReference type="Proteomes" id="UP000013568"/>
    </source>
</evidence>
<feature type="non-terminal residue" evidence="3">
    <location>
        <position position="1"/>
    </location>
</feature>
<dbReference type="GO" id="GO:0006310">
    <property type="term" value="P:DNA recombination"/>
    <property type="evidence" value="ECO:0007669"/>
    <property type="project" value="UniProtKB-KW"/>
</dbReference>
<evidence type="ECO:0000313" key="3">
    <source>
        <dbReference type="EMBL" id="EFW11282.1"/>
    </source>
</evidence>
<dbReference type="InterPro" id="IPR002104">
    <property type="entry name" value="Integrase_catalytic"/>
</dbReference>
<evidence type="ECO:0000259" key="2">
    <source>
        <dbReference type="Pfam" id="PF00589"/>
    </source>
</evidence>
<accession>E9CQ88</accession>
<gene>
    <name evidence="3" type="ORF">SSYM_0046</name>
</gene>
<dbReference type="Proteomes" id="UP000013568">
    <property type="component" value="Unassembled WGS sequence"/>
</dbReference>